<evidence type="ECO:0000313" key="17">
    <source>
        <dbReference type="Proteomes" id="UP000006620"/>
    </source>
</evidence>
<dbReference type="GO" id="GO:0005829">
    <property type="term" value="C:cytosol"/>
    <property type="evidence" value="ECO:0007669"/>
    <property type="project" value="TreeGrafter"/>
</dbReference>
<feature type="active site" description="Proton donor/acceptor" evidence="12 14">
    <location>
        <position position="135"/>
    </location>
</feature>
<dbReference type="CDD" id="cd00950">
    <property type="entry name" value="DHDPS"/>
    <property type="match status" value="1"/>
</dbReference>
<dbReference type="NCBIfam" id="TIGR00674">
    <property type="entry name" value="dapA"/>
    <property type="match status" value="1"/>
</dbReference>
<evidence type="ECO:0000256" key="9">
    <source>
        <dbReference type="ARBA" id="ARBA00023239"/>
    </source>
</evidence>
<evidence type="ECO:0000256" key="3">
    <source>
        <dbReference type="ARBA" id="ARBA00007592"/>
    </source>
</evidence>
<keyword evidence="7 12" id="KW-0220">Diaminopimelate biosynthesis</keyword>
<dbReference type="PANTHER" id="PTHR12128">
    <property type="entry name" value="DIHYDRODIPICOLINATE SYNTHASE"/>
    <property type="match status" value="1"/>
</dbReference>
<comment type="pathway">
    <text evidence="2 12">Amino-acid biosynthesis; L-lysine biosynthesis via DAP pathway; (S)-tetrahydrodipicolinate from L-aspartate: step 3/4.</text>
</comment>
<organism evidence="16 17">
    <name type="scientific">Paenibacillus mucilaginosus (strain KNP414)</name>
    <dbReference type="NCBI Taxonomy" id="1036673"/>
    <lineage>
        <taxon>Bacteria</taxon>
        <taxon>Bacillati</taxon>
        <taxon>Bacillota</taxon>
        <taxon>Bacilli</taxon>
        <taxon>Bacillales</taxon>
        <taxon>Paenibacillaceae</taxon>
        <taxon>Paenibacillus</taxon>
    </lineage>
</organism>
<sequence>MDFGRLITAMITPFNSDLQIDWEGFETVFDYLIDEQESDSLVICGTTGESPTLTEEEKLQLFEAAVKRAKGRCRIIAGTGSNDTAHSIHLSQAAEKLGVDALLLVAPYYNRPSQEGLYQHFKAIAESVSIPVILYNVPSRSSVNISAETTIRLSQIPNIVATKDCTGTDQLTQIVSGAAEGFLVYTGDDSAGLPALSVGAHGIVSVASHVVGKQMKQMIEAYLGGDVKQAAKLHGQLLPVFGGLFTFPSPAPVKAALSLKGLPAGGVRLPLVEANEAERKFIASLFE</sequence>
<reference evidence="16 17" key="2">
    <citation type="journal article" date="2013" name="Genome Announc.">
        <title>Genome Sequence of Growth-Improving Paenibacillus mucilaginosus Strain KNP414.</title>
        <authorList>
            <person name="Lu J.J."/>
            <person name="Wang J.F."/>
            <person name="Hu X.F."/>
        </authorList>
    </citation>
    <scope>NUCLEOTIDE SEQUENCE [LARGE SCALE GENOMIC DNA]</scope>
    <source>
        <strain evidence="16 17">KNP414</strain>
    </source>
</reference>
<evidence type="ECO:0000256" key="10">
    <source>
        <dbReference type="ARBA" id="ARBA00023270"/>
    </source>
</evidence>
<feature type="active site" description="Schiff-base intermediate with substrate" evidence="12 14">
    <location>
        <position position="163"/>
    </location>
</feature>
<dbReference type="GO" id="GO:0019877">
    <property type="term" value="P:diaminopimelate biosynthetic process"/>
    <property type="evidence" value="ECO:0007669"/>
    <property type="project" value="UniProtKB-UniRule"/>
</dbReference>
<dbReference type="GO" id="GO:0009089">
    <property type="term" value="P:lysine biosynthetic process via diaminopimelate"/>
    <property type="evidence" value="ECO:0007669"/>
    <property type="project" value="UniProtKB-UniRule"/>
</dbReference>
<dbReference type="Pfam" id="PF00701">
    <property type="entry name" value="DHDPS"/>
    <property type="match status" value="1"/>
</dbReference>
<evidence type="ECO:0000256" key="11">
    <source>
        <dbReference type="ARBA" id="ARBA00047836"/>
    </source>
</evidence>
<evidence type="ECO:0000256" key="7">
    <source>
        <dbReference type="ARBA" id="ARBA00022915"/>
    </source>
</evidence>
<dbReference type="PATRIC" id="fig|1036673.3.peg.5349"/>
<evidence type="ECO:0000256" key="6">
    <source>
        <dbReference type="ARBA" id="ARBA00022605"/>
    </source>
</evidence>
<reference evidence="17" key="1">
    <citation type="submission" date="2011-06" db="EMBL/GenBank/DDBJ databases">
        <title>Complete genome sequence of Paenibacillus mucilaginosus KNP414.</title>
        <authorList>
            <person name="Wang J."/>
            <person name="Hu S."/>
            <person name="Hu X."/>
            <person name="Zhang B."/>
            <person name="Dong D."/>
            <person name="Zhang S."/>
            <person name="Zhao K."/>
            <person name="Wu D."/>
        </authorList>
    </citation>
    <scope>NUCLEOTIDE SEQUENCE [LARGE SCALE GENOMIC DNA]</scope>
    <source>
        <strain evidence="17">KNP414</strain>
    </source>
</reference>
<dbReference type="UniPathway" id="UPA00034">
    <property type="reaction ID" value="UER00017"/>
</dbReference>
<feature type="site" description="Part of a proton relay during catalysis" evidence="12">
    <location>
        <position position="46"/>
    </location>
</feature>
<dbReference type="SMART" id="SM01130">
    <property type="entry name" value="DHDPS"/>
    <property type="match status" value="1"/>
</dbReference>
<dbReference type="InterPro" id="IPR005263">
    <property type="entry name" value="DapA"/>
</dbReference>
<keyword evidence="9 12" id="KW-0456">Lyase</keyword>
<protein>
    <recommendedName>
        <fullName evidence="4 12">4-hydroxy-tetrahydrodipicolinate synthase</fullName>
        <shortName evidence="12">HTPA synthase</shortName>
        <ecNumber evidence="4 12">4.3.3.7</ecNumber>
    </recommendedName>
</protein>
<dbReference type="HAMAP" id="MF_00418">
    <property type="entry name" value="DapA"/>
    <property type="match status" value="1"/>
</dbReference>
<comment type="caution">
    <text evidence="12">Was originally thought to be a dihydrodipicolinate synthase (DHDPS), catalyzing the condensation of (S)-aspartate-beta-semialdehyde [(S)-ASA] and pyruvate to dihydrodipicolinate (DHDP). However, it was shown in E.coli that the product of the enzymatic reaction is not dihydrodipicolinate but in fact (4S)-4-hydroxy-2,3,4,5-tetrahydro-(2S)-dipicolinic acid (HTPA), and that the consecutive dehydration reaction leading to DHDP is not spontaneous but catalyzed by DapB.</text>
</comment>
<evidence type="ECO:0000256" key="2">
    <source>
        <dbReference type="ARBA" id="ARBA00005120"/>
    </source>
</evidence>
<comment type="similarity">
    <text evidence="3 12 13">Belongs to the DapA family.</text>
</comment>
<dbReference type="Gene3D" id="3.20.20.70">
    <property type="entry name" value="Aldolase class I"/>
    <property type="match status" value="1"/>
</dbReference>
<dbReference type="InterPro" id="IPR002220">
    <property type="entry name" value="DapA-like"/>
</dbReference>
<dbReference type="InterPro" id="IPR020624">
    <property type="entry name" value="Schiff_base-form_aldolases_CS"/>
</dbReference>
<dbReference type="PIRSF" id="PIRSF001365">
    <property type="entry name" value="DHDPS"/>
    <property type="match status" value="1"/>
</dbReference>
<feature type="binding site" evidence="12 15">
    <location>
        <position position="47"/>
    </location>
    <ligand>
        <name>pyruvate</name>
        <dbReference type="ChEBI" id="CHEBI:15361"/>
    </ligand>
</feature>
<evidence type="ECO:0000313" key="16">
    <source>
        <dbReference type="EMBL" id="AEI44280.1"/>
    </source>
</evidence>
<feature type="binding site" evidence="12 15">
    <location>
        <position position="204"/>
    </location>
    <ligand>
        <name>pyruvate</name>
        <dbReference type="ChEBI" id="CHEBI:15361"/>
    </ligand>
</feature>
<dbReference type="AlphaFoldDB" id="F8F6X4"/>
<dbReference type="HOGENOM" id="CLU_049343_7_1_9"/>
<keyword evidence="8 12" id="KW-0457">Lysine biosynthesis</keyword>
<comment type="subunit">
    <text evidence="12">Homotetramer; dimer of dimers.</text>
</comment>
<comment type="function">
    <text evidence="1 12">Catalyzes the condensation of (S)-aspartate-beta-semialdehyde [(S)-ASA] and pyruvate to 4-hydroxy-tetrahydrodipicolinate (HTPA).</text>
</comment>
<dbReference type="Proteomes" id="UP000006620">
    <property type="component" value="Chromosome"/>
</dbReference>
<dbReference type="EC" id="4.3.3.7" evidence="4 12"/>
<dbReference type="KEGG" id="pms:KNP414_05756"/>
<feature type="site" description="Part of a proton relay during catalysis" evidence="12">
    <location>
        <position position="109"/>
    </location>
</feature>
<dbReference type="GO" id="GO:0008840">
    <property type="term" value="F:4-hydroxy-tetrahydrodipicolinate synthase activity"/>
    <property type="evidence" value="ECO:0007669"/>
    <property type="project" value="UniProtKB-UniRule"/>
</dbReference>
<gene>
    <name evidence="12 16" type="primary">dapA</name>
    <name evidence="16" type="ordered locus">KNP414_05756</name>
</gene>
<comment type="subcellular location">
    <subcellularLocation>
        <location evidence="12">Cytoplasm</location>
    </subcellularLocation>
</comment>
<evidence type="ECO:0000256" key="8">
    <source>
        <dbReference type="ARBA" id="ARBA00023154"/>
    </source>
</evidence>
<evidence type="ECO:0000256" key="15">
    <source>
        <dbReference type="PIRSR" id="PIRSR001365-2"/>
    </source>
</evidence>
<comment type="catalytic activity">
    <reaction evidence="11 12">
        <text>L-aspartate 4-semialdehyde + pyruvate = (2S,4S)-4-hydroxy-2,3,4,5-tetrahydrodipicolinate + H2O + H(+)</text>
        <dbReference type="Rhea" id="RHEA:34171"/>
        <dbReference type="ChEBI" id="CHEBI:15361"/>
        <dbReference type="ChEBI" id="CHEBI:15377"/>
        <dbReference type="ChEBI" id="CHEBI:15378"/>
        <dbReference type="ChEBI" id="CHEBI:67139"/>
        <dbReference type="ChEBI" id="CHEBI:537519"/>
        <dbReference type="EC" id="4.3.3.7"/>
    </reaction>
</comment>
<evidence type="ECO:0000256" key="5">
    <source>
        <dbReference type="ARBA" id="ARBA00022490"/>
    </source>
</evidence>
<keyword evidence="5 12" id="KW-0963">Cytoplasm</keyword>
<evidence type="ECO:0000256" key="14">
    <source>
        <dbReference type="PIRSR" id="PIRSR001365-1"/>
    </source>
</evidence>
<dbReference type="SUPFAM" id="SSF51569">
    <property type="entry name" value="Aldolase"/>
    <property type="match status" value="1"/>
</dbReference>
<accession>F8F6X4</accession>
<dbReference type="RefSeq" id="WP_013919432.1">
    <property type="nucleotide sequence ID" value="NC_015690.1"/>
</dbReference>
<name>F8F6X4_PAEMK</name>
<dbReference type="PANTHER" id="PTHR12128:SF66">
    <property type="entry name" value="4-HYDROXY-2-OXOGLUTARATE ALDOLASE, MITOCHONDRIAL"/>
    <property type="match status" value="1"/>
</dbReference>
<dbReference type="PRINTS" id="PR00146">
    <property type="entry name" value="DHPICSNTHASE"/>
</dbReference>
<dbReference type="InterPro" id="IPR013785">
    <property type="entry name" value="Aldolase_TIM"/>
</dbReference>
<evidence type="ECO:0000256" key="13">
    <source>
        <dbReference type="PIRNR" id="PIRNR001365"/>
    </source>
</evidence>
<dbReference type="EMBL" id="CP002869">
    <property type="protein sequence ID" value="AEI44280.1"/>
    <property type="molecule type" value="Genomic_DNA"/>
</dbReference>
<keyword evidence="10 12" id="KW-0704">Schiff base</keyword>
<proteinExistence type="inferred from homology"/>
<evidence type="ECO:0000256" key="4">
    <source>
        <dbReference type="ARBA" id="ARBA00012086"/>
    </source>
</evidence>
<evidence type="ECO:0000256" key="12">
    <source>
        <dbReference type="HAMAP-Rule" id="MF_00418"/>
    </source>
</evidence>
<dbReference type="PROSITE" id="PS00665">
    <property type="entry name" value="DHDPS_1"/>
    <property type="match status" value="1"/>
</dbReference>
<evidence type="ECO:0000256" key="1">
    <source>
        <dbReference type="ARBA" id="ARBA00003294"/>
    </source>
</evidence>
<keyword evidence="6 12" id="KW-0028">Amino-acid biosynthesis</keyword>